<keyword evidence="2" id="KW-1185">Reference proteome</keyword>
<name>A0A7J8V1C8_9ROSI</name>
<dbReference type="Proteomes" id="UP000593573">
    <property type="component" value="Unassembled WGS sequence"/>
</dbReference>
<comment type="caution">
    <text evidence="1">The sequence shown here is derived from an EMBL/GenBank/DDBJ whole genome shotgun (WGS) entry which is preliminary data.</text>
</comment>
<protein>
    <submittedName>
        <fullName evidence="1">Uncharacterized protein</fullName>
    </submittedName>
</protein>
<evidence type="ECO:0000313" key="2">
    <source>
        <dbReference type="Proteomes" id="UP000593573"/>
    </source>
</evidence>
<reference evidence="1 2" key="1">
    <citation type="journal article" date="2019" name="Genome Biol. Evol.">
        <title>Insights into the evolution of the New World diploid cottons (Gossypium, subgenus Houzingenia) based on genome sequencing.</title>
        <authorList>
            <person name="Grover C.E."/>
            <person name="Arick M.A. 2nd"/>
            <person name="Thrash A."/>
            <person name="Conover J.L."/>
            <person name="Sanders W.S."/>
            <person name="Peterson D.G."/>
            <person name="Frelichowski J.E."/>
            <person name="Scheffler J.A."/>
            <person name="Scheffler B.E."/>
            <person name="Wendel J.F."/>
        </authorList>
    </citation>
    <scope>NUCLEOTIDE SEQUENCE [LARGE SCALE GENOMIC DNA]</scope>
    <source>
        <strain evidence="1">57</strain>
        <tissue evidence="1">Leaf</tissue>
    </source>
</reference>
<sequence>MGKGPGLYTDIGKKARAVFISFFFLFLI</sequence>
<accession>A0A7J8V1C8</accession>
<organism evidence="1 2">
    <name type="scientific">Gossypium klotzschianum</name>
    <dbReference type="NCBI Taxonomy" id="34286"/>
    <lineage>
        <taxon>Eukaryota</taxon>
        <taxon>Viridiplantae</taxon>
        <taxon>Streptophyta</taxon>
        <taxon>Embryophyta</taxon>
        <taxon>Tracheophyta</taxon>
        <taxon>Spermatophyta</taxon>
        <taxon>Magnoliopsida</taxon>
        <taxon>eudicotyledons</taxon>
        <taxon>Gunneridae</taxon>
        <taxon>Pentapetalae</taxon>
        <taxon>rosids</taxon>
        <taxon>malvids</taxon>
        <taxon>Malvales</taxon>
        <taxon>Malvaceae</taxon>
        <taxon>Malvoideae</taxon>
        <taxon>Gossypium</taxon>
    </lineage>
</organism>
<dbReference type="AlphaFoldDB" id="A0A7J8V1C8"/>
<dbReference type="EMBL" id="JABFAB010000008">
    <property type="protein sequence ID" value="MBA0656606.1"/>
    <property type="molecule type" value="Genomic_DNA"/>
</dbReference>
<gene>
    <name evidence="1" type="ORF">Goklo_008947</name>
</gene>
<evidence type="ECO:0000313" key="1">
    <source>
        <dbReference type="EMBL" id="MBA0656606.1"/>
    </source>
</evidence>
<proteinExistence type="predicted"/>